<dbReference type="EMBL" id="JAQJAN010000008">
    <property type="protein sequence ID" value="KAJ5724551.1"/>
    <property type="molecule type" value="Genomic_DNA"/>
</dbReference>
<comment type="caution">
    <text evidence="3">The sequence shown here is derived from an EMBL/GenBank/DDBJ whole genome shotgun (WGS) entry which is preliminary data.</text>
</comment>
<evidence type="ECO:0000313" key="3">
    <source>
        <dbReference type="EMBL" id="KAJ5724551.1"/>
    </source>
</evidence>
<evidence type="ECO:0000256" key="2">
    <source>
        <dbReference type="SAM" id="SignalP"/>
    </source>
</evidence>
<keyword evidence="4" id="KW-1185">Reference proteome</keyword>
<feature type="signal peptide" evidence="2">
    <location>
        <begin position="1"/>
        <end position="18"/>
    </location>
</feature>
<feature type="chain" id="PRO_5042091837" description="GPI anchored cell wall protein" evidence="2">
    <location>
        <begin position="19"/>
        <end position="187"/>
    </location>
</feature>
<organism evidence="3 4">
    <name type="scientific">Penicillium malachiteum</name>
    <dbReference type="NCBI Taxonomy" id="1324776"/>
    <lineage>
        <taxon>Eukaryota</taxon>
        <taxon>Fungi</taxon>
        <taxon>Dikarya</taxon>
        <taxon>Ascomycota</taxon>
        <taxon>Pezizomycotina</taxon>
        <taxon>Eurotiomycetes</taxon>
        <taxon>Eurotiomycetidae</taxon>
        <taxon>Eurotiales</taxon>
        <taxon>Aspergillaceae</taxon>
        <taxon>Penicillium</taxon>
    </lineage>
</organism>
<proteinExistence type="predicted"/>
<sequence>MIFTNVFITSIIAATAAALPHPNAVRRDATATTTSTSASSTSTSTGGSLEIVNNMDSTVYMWDTSSESSAMETIDSNGGTHTESSWEINSDGGGISIKLSTSESEDSVLQFEYTVEGETLYWDLSSINLDSDSEFITAGFSVTINDDSCTTASCSAGDSDCLESYQQPDDVDTNSCSTSAKYTLTLG</sequence>
<feature type="region of interest" description="Disordered" evidence="1">
    <location>
        <begin position="28"/>
        <end position="48"/>
    </location>
</feature>
<keyword evidence="2" id="KW-0732">Signal</keyword>
<accession>A0AAD6HKC2</accession>
<evidence type="ECO:0008006" key="5">
    <source>
        <dbReference type="Google" id="ProtNLM"/>
    </source>
</evidence>
<reference evidence="3" key="1">
    <citation type="journal article" date="2023" name="IMA Fungus">
        <title>Comparative genomic study of the Penicillium genus elucidates a diverse pangenome and 15 lateral gene transfer events.</title>
        <authorList>
            <person name="Petersen C."/>
            <person name="Sorensen T."/>
            <person name="Nielsen M.R."/>
            <person name="Sondergaard T.E."/>
            <person name="Sorensen J.L."/>
            <person name="Fitzpatrick D.A."/>
            <person name="Frisvad J.C."/>
            <person name="Nielsen K.L."/>
        </authorList>
    </citation>
    <scope>NUCLEOTIDE SEQUENCE</scope>
    <source>
        <strain evidence="3">IBT 17514</strain>
    </source>
</reference>
<dbReference type="Proteomes" id="UP001215712">
    <property type="component" value="Unassembled WGS sequence"/>
</dbReference>
<feature type="compositionally biased region" description="Low complexity" evidence="1">
    <location>
        <begin position="30"/>
        <end position="45"/>
    </location>
</feature>
<dbReference type="InterPro" id="IPR006771">
    <property type="entry name" value="CetA-like"/>
</dbReference>
<dbReference type="PANTHER" id="PTHR36195">
    <property type="entry name" value="DOMAIN PROTEIN, PUTATIVE (AFU_ORTHOLOGUE AFUA_5G01990)-RELATED-RELATED"/>
    <property type="match status" value="1"/>
</dbReference>
<evidence type="ECO:0000256" key="1">
    <source>
        <dbReference type="SAM" id="MobiDB-lite"/>
    </source>
</evidence>
<dbReference type="AlphaFoldDB" id="A0AAD6HKC2"/>
<dbReference type="Pfam" id="PF04681">
    <property type="entry name" value="Bys1"/>
    <property type="match status" value="1"/>
</dbReference>
<protein>
    <recommendedName>
        <fullName evidence="5">GPI anchored cell wall protein</fullName>
    </recommendedName>
</protein>
<dbReference type="PANTHER" id="PTHR36195:SF6">
    <property type="entry name" value="SECRETED THAUMATIN-LIKE PROTEIN CALA"/>
    <property type="match status" value="1"/>
</dbReference>
<reference evidence="3" key="2">
    <citation type="submission" date="2023-01" db="EMBL/GenBank/DDBJ databases">
        <authorList>
            <person name="Petersen C."/>
        </authorList>
    </citation>
    <scope>NUCLEOTIDE SEQUENCE</scope>
    <source>
        <strain evidence="3">IBT 17514</strain>
    </source>
</reference>
<name>A0AAD6HKC2_9EURO</name>
<evidence type="ECO:0000313" key="4">
    <source>
        <dbReference type="Proteomes" id="UP001215712"/>
    </source>
</evidence>
<gene>
    <name evidence="3" type="ORF">N7493_006279</name>
</gene>